<evidence type="ECO:0000256" key="1">
    <source>
        <dbReference type="SAM" id="MobiDB-lite"/>
    </source>
</evidence>
<dbReference type="EMBL" id="JBHTEC010000001">
    <property type="protein sequence ID" value="MFD0283536.1"/>
    <property type="molecule type" value="Genomic_DNA"/>
</dbReference>
<proteinExistence type="predicted"/>
<dbReference type="InterPro" id="IPR000182">
    <property type="entry name" value="GNAT_dom"/>
</dbReference>
<accession>A0ABW2VGA9</accession>
<organism evidence="3 4">
    <name type="scientific">Streptomyces lutosisoli</name>
    <dbReference type="NCBI Taxonomy" id="2665721"/>
    <lineage>
        <taxon>Bacteria</taxon>
        <taxon>Bacillati</taxon>
        <taxon>Actinomycetota</taxon>
        <taxon>Actinomycetes</taxon>
        <taxon>Kitasatosporales</taxon>
        <taxon>Streptomycetaceae</taxon>
        <taxon>Streptomyces</taxon>
    </lineage>
</organism>
<reference evidence="4" key="1">
    <citation type="journal article" date="2019" name="Int. J. Syst. Evol. Microbiol.">
        <title>The Global Catalogue of Microorganisms (GCM) 10K type strain sequencing project: providing services to taxonomists for standard genome sequencing and annotation.</title>
        <authorList>
            <consortium name="The Broad Institute Genomics Platform"/>
            <consortium name="The Broad Institute Genome Sequencing Center for Infectious Disease"/>
            <person name="Wu L."/>
            <person name="Ma J."/>
        </authorList>
    </citation>
    <scope>NUCLEOTIDE SEQUENCE [LARGE SCALE GENOMIC DNA]</scope>
    <source>
        <strain evidence="4">CGMCC 4.7198</strain>
    </source>
</reference>
<dbReference type="InterPro" id="IPR016181">
    <property type="entry name" value="Acyl_CoA_acyltransferase"/>
</dbReference>
<protein>
    <submittedName>
        <fullName evidence="3">GNAT family N-acetyltransferase</fullName>
        <ecNumber evidence="3">2.3.-.-</ecNumber>
    </submittedName>
</protein>
<keyword evidence="3" id="KW-0012">Acyltransferase</keyword>
<dbReference type="PANTHER" id="PTHR43441">
    <property type="entry name" value="RIBOSOMAL-PROTEIN-SERINE ACETYLTRANSFERASE"/>
    <property type="match status" value="1"/>
</dbReference>
<evidence type="ECO:0000313" key="4">
    <source>
        <dbReference type="Proteomes" id="UP001596957"/>
    </source>
</evidence>
<feature type="region of interest" description="Disordered" evidence="1">
    <location>
        <begin position="191"/>
        <end position="218"/>
    </location>
</feature>
<dbReference type="GO" id="GO:0016746">
    <property type="term" value="F:acyltransferase activity"/>
    <property type="evidence" value="ECO:0007669"/>
    <property type="project" value="UniProtKB-KW"/>
</dbReference>
<keyword evidence="3" id="KW-0808">Transferase</keyword>
<dbReference type="EC" id="2.3.-.-" evidence="3"/>
<dbReference type="Gene3D" id="3.40.630.30">
    <property type="match status" value="1"/>
</dbReference>
<dbReference type="InterPro" id="IPR051908">
    <property type="entry name" value="Ribosomal_N-acetyltransferase"/>
</dbReference>
<dbReference type="Pfam" id="PF13302">
    <property type="entry name" value="Acetyltransf_3"/>
    <property type="match status" value="1"/>
</dbReference>
<sequence length="218" mass="23917">MSEVHEHFAAHPFPELHGNGLRLRPWNAESDADVSAYLRGLSDPEFQRWNTPLRFIRDIDAARESLLARTDSAERGTAVSFCVTDADTGALLGHVGVNDINHIMSCARVGYWILPEARGRRVAARALNLAARYAFTDLALHRLDLGHALGHDLSCRVAERCGFRYEGTLRGAMFEAGRHDAFRDVHLHGRLATDPEPSAPFGRRAAGLGDDRGAVGLG</sequence>
<feature type="domain" description="N-acetyltransferase" evidence="2">
    <location>
        <begin position="21"/>
        <end position="184"/>
    </location>
</feature>
<evidence type="ECO:0000259" key="2">
    <source>
        <dbReference type="PROSITE" id="PS51186"/>
    </source>
</evidence>
<dbReference type="PROSITE" id="PS51186">
    <property type="entry name" value="GNAT"/>
    <property type="match status" value="1"/>
</dbReference>
<dbReference type="PANTHER" id="PTHR43441:SF10">
    <property type="entry name" value="ACETYLTRANSFERASE"/>
    <property type="match status" value="1"/>
</dbReference>
<dbReference type="RefSeq" id="WP_381264023.1">
    <property type="nucleotide sequence ID" value="NZ_JBHTBI010000089.1"/>
</dbReference>
<keyword evidence="4" id="KW-1185">Reference proteome</keyword>
<feature type="compositionally biased region" description="Basic and acidic residues" evidence="1">
    <location>
        <begin position="209"/>
        <end position="218"/>
    </location>
</feature>
<name>A0ABW2VGA9_9ACTN</name>
<dbReference type="SUPFAM" id="SSF55729">
    <property type="entry name" value="Acyl-CoA N-acyltransferases (Nat)"/>
    <property type="match status" value="1"/>
</dbReference>
<comment type="caution">
    <text evidence="3">The sequence shown here is derived from an EMBL/GenBank/DDBJ whole genome shotgun (WGS) entry which is preliminary data.</text>
</comment>
<gene>
    <name evidence="3" type="ORF">ACFQZP_17990</name>
</gene>
<dbReference type="Proteomes" id="UP001596957">
    <property type="component" value="Unassembled WGS sequence"/>
</dbReference>
<evidence type="ECO:0000313" key="3">
    <source>
        <dbReference type="EMBL" id="MFD0283536.1"/>
    </source>
</evidence>